<evidence type="ECO:0000313" key="4">
    <source>
        <dbReference type="Proteomes" id="UP001301731"/>
    </source>
</evidence>
<proteinExistence type="inferred from homology"/>
<reference evidence="3 4" key="1">
    <citation type="submission" date="2023-10" db="EMBL/GenBank/DDBJ databases">
        <title>The genome sequence of Streptomyces sp. HUAS YS2.</title>
        <authorList>
            <person name="Mo P."/>
        </authorList>
    </citation>
    <scope>NUCLEOTIDE SEQUENCE [LARGE SCALE GENOMIC DNA]</scope>
    <source>
        <strain evidence="3 4">HUAS YS2</strain>
    </source>
</reference>
<dbReference type="RefSeq" id="WP_318109203.1">
    <property type="nucleotide sequence ID" value="NZ_CP137573.1"/>
</dbReference>
<feature type="domain" description="Rhodanese" evidence="2">
    <location>
        <begin position="45"/>
        <end position="204"/>
    </location>
</feature>
<dbReference type="Gene3D" id="3.90.190.10">
    <property type="entry name" value="Protein tyrosine phosphatase superfamily"/>
    <property type="match status" value="1"/>
</dbReference>
<dbReference type="InterPro" id="IPR016130">
    <property type="entry name" value="Tyr_Pase_AS"/>
</dbReference>
<dbReference type="EMBL" id="CP137573">
    <property type="protein sequence ID" value="WOX26259.1"/>
    <property type="molecule type" value="Genomic_DNA"/>
</dbReference>
<evidence type="ECO:0000256" key="1">
    <source>
        <dbReference type="ARBA" id="ARBA00009580"/>
    </source>
</evidence>
<name>A0ABZ0M3B0_9ACTN</name>
<dbReference type="Pfam" id="PF13350">
    <property type="entry name" value="Y_phosphatase3"/>
    <property type="match status" value="1"/>
</dbReference>
<dbReference type="InterPro" id="IPR029021">
    <property type="entry name" value="Prot-tyrosine_phosphatase-like"/>
</dbReference>
<keyword evidence="3" id="KW-0378">Hydrolase</keyword>
<protein>
    <submittedName>
        <fullName evidence="3">Tyrosine-protein phosphatase</fullName>
        <ecNumber evidence="3">3.1.3.48</ecNumber>
    </submittedName>
</protein>
<dbReference type="EC" id="3.1.3.48" evidence="3"/>
<comment type="similarity">
    <text evidence="1">Belongs to the protein-tyrosine phosphatase family.</text>
</comment>
<dbReference type="PROSITE" id="PS50206">
    <property type="entry name" value="RHODANESE_3"/>
    <property type="match status" value="1"/>
</dbReference>
<evidence type="ECO:0000259" key="2">
    <source>
        <dbReference type="PROSITE" id="PS50206"/>
    </source>
</evidence>
<dbReference type="Proteomes" id="UP001301731">
    <property type="component" value="Chromosome"/>
</dbReference>
<dbReference type="PROSITE" id="PS00383">
    <property type="entry name" value="TYR_PHOSPHATASE_1"/>
    <property type="match status" value="1"/>
</dbReference>
<dbReference type="PANTHER" id="PTHR31126:SF1">
    <property type="entry name" value="TYROSINE SPECIFIC PROTEIN PHOSPHATASES DOMAIN-CONTAINING PROTEIN"/>
    <property type="match status" value="1"/>
</dbReference>
<gene>
    <name evidence="3" type="ORF">R2D22_34700</name>
</gene>
<dbReference type="PANTHER" id="PTHR31126">
    <property type="entry name" value="TYROSINE-PROTEIN PHOSPHATASE"/>
    <property type="match status" value="1"/>
</dbReference>
<organism evidence="3 4">
    <name type="scientific">Streptomyces solicathayae</name>
    <dbReference type="NCBI Taxonomy" id="3081768"/>
    <lineage>
        <taxon>Bacteria</taxon>
        <taxon>Bacillati</taxon>
        <taxon>Actinomycetota</taxon>
        <taxon>Actinomycetes</taxon>
        <taxon>Kitasatosporales</taxon>
        <taxon>Streptomycetaceae</taxon>
        <taxon>Streptomyces</taxon>
    </lineage>
</organism>
<dbReference type="SUPFAM" id="SSF52799">
    <property type="entry name" value="(Phosphotyrosine protein) phosphatases II"/>
    <property type="match status" value="1"/>
</dbReference>
<keyword evidence="4" id="KW-1185">Reference proteome</keyword>
<sequence>MRRHISFENLHNFRDLGGYPTADGRTVRWGRLYRSDSLGKLVGEDWDRFLELDVRTVIDLRYPWEIEAKGRVPEASGLAYANLSIEHRPYDQAEIDPDLDPWRHLADRYAEVALDGAAELRQALELIADGDGPQVFHCASGKDRTGLLAALVLHLLGVDEDTVAADFALTELATDRLVADWRAAHPTRTLRWPSYGRAPEAVIRLFLADLTTTYGSVEGYVHDHLGIDPEVIARLREQLLA</sequence>
<accession>A0ABZ0M3B0</accession>
<dbReference type="InterPro" id="IPR001763">
    <property type="entry name" value="Rhodanese-like_dom"/>
</dbReference>
<dbReference type="GO" id="GO:0004725">
    <property type="term" value="F:protein tyrosine phosphatase activity"/>
    <property type="evidence" value="ECO:0007669"/>
    <property type="project" value="UniProtKB-EC"/>
</dbReference>
<dbReference type="InterPro" id="IPR026893">
    <property type="entry name" value="Tyr/Ser_Pase_IphP-type"/>
</dbReference>
<evidence type="ECO:0000313" key="3">
    <source>
        <dbReference type="EMBL" id="WOX26259.1"/>
    </source>
</evidence>